<sequence>MAGQWESRAWPAPTRDALSVGSGPCPRLGQPMASHVYSSPTKDILDTYKKKLITWDAYEDKFLDLMSQRNIERSIDQSLLDNGCLLCSEHEPNHCHRRLVVEYLNRHWNTDIKVVHFI</sequence>
<dbReference type="AlphaFoldDB" id="A0A450UIY6"/>
<evidence type="ECO:0008006" key="4">
    <source>
        <dbReference type="Google" id="ProtNLM"/>
    </source>
</evidence>
<evidence type="ECO:0000313" key="2">
    <source>
        <dbReference type="EMBL" id="VFJ92467.1"/>
    </source>
</evidence>
<protein>
    <recommendedName>
        <fullName evidence="4">DUF488 domain-containing protein</fullName>
    </recommendedName>
</protein>
<dbReference type="EMBL" id="CAADFJ010000030">
    <property type="protein sequence ID" value="VFJ99238.1"/>
    <property type="molecule type" value="Genomic_DNA"/>
</dbReference>
<dbReference type="EMBL" id="CAADFI010000030">
    <property type="protein sequence ID" value="VFJ92467.1"/>
    <property type="molecule type" value="Genomic_DNA"/>
</dbReference>
<dbReference type="InterPro" id="IPR007438">
    <property type="entry name" value="DUF488"/>
</dbReference>
<proteinExistence type="predicted"/>
<accession>A0A450UIY6</accession>
<organism evidence="2">
    <name type="scientific">Candidatus Kentrum eta</name>
    <dbReference type="NCBI Taxonomy" id="2126337"/>
    <lineage>
        <taxon>Bacteria</taxon>
        <taxon>Pseudomonadati</taxon>
        <taxon>Pseudomonadota</taxon>
        <taxon>Gammaproteobacteria</taxon>
        <taxon>Candidatus Kentrum</taxon>
    </lineage>
</organism>
<dbReference type="Pfam" id="PF04343">
    <property type="entry name" value="DUF488"/>
    <property type="match status" value="1"/>
</dbReference>
<dbReference type="EMBL" id="CAADFG010000031">
    <property type="protein sequence ID" value="VFJ91412.1"/>
    <property type="molecule type" value="Genomic_DNA"/>
</dbReference>
<gene>
    <name evidence="1" type="ORF">BECKH772A_GA0070896_100314</name>
    <name evidence="2" type="ORF">BECKH772B_GA0070898_100304</name>
    <name evidence="3" type="ORF">BECKH772C_GA0070978_100304</name>
</gene>
<reference evidence="2" key="1">
    <citation type="submission" date="2019-02" db="EMBL/GenBank/DDBJ databases">
        <authorList>
            <person name="Gruber-Vodicka R. H."/>
            <person name="Seah K. B. B."/>
        </authorList>
    </citation>
    <scope>NUCLEOTIDE SEQUENCE</scope>
    <source>
        <strain evidence="3">BECK_SA2B12</strain>
        <strain evidence="1">BECK_SA2B15</strain>
        <strain evidence="2">BECK_SA2B20</strain>
    </source>
</reference>
<evidence type="ECO:0000313" key="3">
    <source>
        <dbReference type="EMBL" id="VFJ99238.1"/>
    </source>
</evidence>
<name>A0A450UIY6_9GAMM</name>
<evidence type="ECO:0000313" key="1">
    <source>
        <dbReference type="EMBL" id="VFJ91412.1"/>
    </source>
</evidence>